<feature type="region of interest" description="Disordered" evidence="13">
    <location>
        <begin position="1"/>
        <end position="23"/>
    </location>
</feature>
<feature type="transmembrane region" description="Helical" evidence="14">
    <location>
        <begin position="199"/>
        <end position="225"/>
    </location>
</feature>
<comment type="subcellular location">
    <subcellularLocation>
        <location evidence="1">Cell membrane</location>
        <topology evidence="1">Multi-pass membrane protein</topology>
    </subcellularLocation>
</comment>
<feature type="transmembrane region" description="Helical" evidence="14">
    <location>
        <begin position="72"/>
        <end position="99"/>
    </location>
</feature>
<keyword evidence="3" id="KW-1003">Cell membrane</keyword>
<keyword evidence="8 12" id="KW-0675">Receptor</keyword>
<evidence type="ECO:0000256" key="6">
    <source>
        <dbReference type="ARBA" id="ARBA00023040"/>
    </source>
</evidence>
<dbReference type="InterPro" id="IPR000670">
    <property type="entry name" value="Urot_II_rcpt"/>
</dbReference>
<feature type="transmembrane region" description="Helical" evidence="14">
    <location>
        <begin position="157"/>
        <end position="179"/>
    </location>
</feature>
<reference evidence="17" key="1">
    <citation type="submission" date="2025-08" db="UniProtKB">
        <authorList>
            <consortium name="RefSeq"/>
        </authorList>
    </citation>
    <scope>IDENTIFICATION</scope>
</reference>
<evidence type="ECO:0000256" key="10">
    <source>
        <dbReference type="ARBA" id="ARBA00025579"/>
    </source>
</evidence>
<dbReference type="SUPFAM" id="SSF81321">
    <property type="entry name" value="Family A G protein-coupled receptor-like"/>
    <property type="match status" value="1"/>
</dbReference>
<keyword evidence="9 12" id="KW-0807">Transducer</keyword>
<dbReference type="PRINTS" id="PR00237">
    <property type="entry name" value="GPCRRHODOPSN"/>
</dbReference>
<keyword evidence="16" id="KW-1185">Reference proteome</keyword>
<evidence type="ECO:0000259" key="15">
    <source>
        <dbReference type="PROSITE" id="PS50262"/>
    </source>
</evidence>
<name>A0A6J2VSJ0_CHACN</name>
<evidence type="ECO:0000256" key="7">
    <source>
        <dbReference type="ARBA" id="ARBA00023136"/>
    </source>
</evidence>
<dbReference type="InterPro" id="IPR000276">
    <property type="entry name" value="GPCR_Rhodpsn"/>
</dbReference>
<dbReference type="GO" id="GO:0007218">
    <property type="term" value="P:neuropeptide signaling pathway"/>
    <property type="evidence" value="ECO:0007669"/>
    <property type="project" value="TreeGrafter"/>
</dbReference>
<dbReference type="Proteomes" id="UP000504632">
    <property type="component" value="Chromosome 7"/>
</dbReference>
<evidence type="ECO:0000256" key="12">
    <source>
        <dbReference type="RuleBase" id="RU000688"/>
    </source>
</evidence>
<comment type="similarity">
    <text evidence="12">Belongs to the G-protein coupled receptor 1 family.</text>
</comment>
<evidence type="ECO:0000256" key="11">
    <source>
        <dbReference type="ARBA" id="ARBA00032764"/>
    </source>
</evidence>
<evidence type="ECO:0000256" key="5">
    <source>
        <dbReference type="ARBA" id="ARBA00022989"/>
    </source>
</evidence>
<comment type="function">
    <text evidence="10">High affinity receptor for urotensin-2 and urotensin-2B. The activity of this receptor is mediated by a G-protein that activate a phosphatidylinositol-calcium second messenger system.</text>
</comment>
<dbReference type="GO" id="GO:0008217">
    <property type="term" value="P:regulation of blood pressure"/>
    <property type="evidence" value="ECO:0007669"/>
    <property type="project" value="InterPro"/>
</dbReference>
<proteinExistence type="inferred from homology"/>
<evidence type="ECO:0000256" key="1">
    <source>
        <dbReference type="ARBA" id="ARBA00004651"/>
    </source>
</evidence>
<evidence type="ECO:0000256" key="9">
    <source>
        <dbReference type="ARBA" id="ARBA00023224"/>
    </source>
</evidence>
<evidence type="ECO:0000256" key="4">
    <source>
        <dbReference type="ARBA" id="ARBA00022692"/>
    </source>
</evidence>
<feature type="compositionally biased region" description="Low complexity" evidence="13">
    <location>
        <begin position="349"/>
        <end position="359"/>
    </location>
</feature>
<dbReference type="InterPro" id="IPR017452">
    <property type="entry name" value="GPCR_Rhodpsn_7TM"/>
</dbReference>
<feature type="transmembrane region" description="Helical" evidence="14">
    <location>
        <begin position="111"/>
        <end position="130"/>
    </location>
</feature>
<keyword evidence="7 14" id="KW-0472">Membrane</keyword>
<gene>
    <name evidence="17" type="primary">LOC115816067</name>
</gene>
<evidence type="ECO:0000256" key="2">
    <source>
        <dbReference type="ARBA" id="ARBA00014302"/>
    </source>
</evidence>
<dbReference type="PROSITE" id="PS50262">
    <property type="entry name" value="G_PROTEIN_RECEP_F1_2"/>
    <property type="match status" value="1"/>
</dbReference>
<feature type="domain" description="G-protein coupled receptors family 1 profile" evidence="15">
    <location>
        <begin position="53"/>
        <end position="314"/>
    </location>
</feature>
<dbReference type="GO" id="GO:0097746">
    <property type="term" value="P:blood vessel diameter maintenance"/>
    <property type="evidence" value="ECO:0007669"/>
    <property type="project" value="InterPro"/>
</dbReference>
<dbReference type="GeneID" id="115816067"/>
<dbReference type="PROSITE" id="PS00237">
    <property type="entry name" value="G_PROTEIN_RECEP_F1_1"/>
    <property type="match status" value="1"/>
</dbReference>
<feature type="region of interest" description="Disordered" evidence="13">
    <location>
        <begin position="326"/>
        <end position="359"/>
    </location>
</feature>
<keyword evidence="4 12" id="KW-0812">Transmembrane</keyword>
<evidence type="ECO:0000256" key="8">
    <source>
        <dbReference type="ARBA" id="ARBA00023170"/>
    </source>
</evidence>
<evidence type="ECO:0000256" key="3">
    <source>
        <dbReference type="ARBA" id="ARBA00022475"/>
    </source>
</evidence>
<dbReference type="Pfam" id="PF00001">
    <property type="entry name" value="7tm_1"/>
    <property type="match status" value="1"/>
</dbReference>
<organism evidence="16 17">
    <name type="scientific">Chanos chanos</name>
    <name type="common">Milkfish</name>
    <name type="synonym">Mugil chanos</name>
    <dbReference type="NCBI Taxonomy" id="29144"/>
    <lineage>
        <taxon>Eukaryota</taxon>
        <taxon>Metazoa</taxon>
        <taxon>Chordata</taxon>
        <taxon>Craniata</taxon>
        <taxon>Vertebrata</taxon>
        <taxon>Euteleostomi</taxon>
        <taxon>Actinopterygii</taxon>
        <taxon>Neopterygii</taxon>
        <taxon>Teleostei</taxon>
        <taxon>Ostariophysi</taxon>
        <taxon>Gonorynchiformes</taxon>
        <taxon>Chanidae</taxon>
        <taxon>Chanos</taxon>
    </lineage>
</organism>
<evidence type="ECO:0000313" key="17">
    <source>
        <dbReference type="RefSeq" id="XP_030634898.1"/>
    </source>
</evidence>
<dbReference type="RefSeq" id="XP_030634898.1">
    <property type="nucleotide sequence ID" value="XM_030779038.1"/>
</dbReference>
<accession>A0A6J2VSJ0</accession>
<dbReference type="PANTHER" id="PTHR24230">
    <property type="entry name" value="G-PROTEIN COUPLED RECEPTOR"/>
    <property type="match status" value="1"/>
</dbReference>
<dbReference type="GO" id="GO:0005886">
    <property type="term" value="C:plasma membrane"/>
    <property type="evidence" value="ECO:0007669"/>
    <property type="project" value="UniProtKB-SubCell"/>
</dbReference>
<feature type="transmembrane region" description="Helical" evidence="14">
    <location>
        <begin position="33"/>
        <end position="60"/>
    </location>
</feature>
<keyword evidence="6 12" id="KW-0297">G-protein coupled receptor</keyword>
<evidence type="ECO:0000313" key="16">
    <source>
        <dbReference type="Proteomes" id="UP000504632"/>
    </source>
</evidence>
<keyword evidence="5 14" id="KW-1133">Transmembrane helix</keyword>
<evidence type="ECO:0000256" key="14">
    <source>
        <dbReference type="SAM" id="Phobius"/>
    </source>
</evidence>
<feature type="transmembrane region" description="Helical" evidence="14">
    <location>
        <begin position="255"/>
        <end position="275"/>
    </location>
</feature>
<feature type="compositionally biased region" description="Basic and acidic residues" evidence="13">
    <location>
        <begin position="333"/>
        <end position="348"/>
    </location>
</feature>
<dbReference type="AlphaFoldDB" id="A0A6J2VSJ0"/>
<dbReference type="OrthoDB" id="6076970at2759"/>
<dbReference type="InParanoid" id="A0A6J2VSJ0"/>
<dbReference type="GO" id="GO:0001604">
    <property type="term" value="F:urotensin II receptor activity"/>
    <property type="evidence" value="ECO:0007669"/>
    <property type="project" value="InterPro"/>
</dbReference>
<feature type="compositionally biased region" description="Basic and acidic residues" evidence="13">
    <location>
        <begin position="1"/>
        <end position="13"/>
    </location>
</feature>
<feature type="transmembrane region" description="Helical" evidence="14">
    <location>
        <begin position="295"/>
        <end position="317"/>
    </location>
</feature>
<dbReference type="Gene3D" id="1.20.1070.10">
    <property type="entry name" value="Rhodopsin 7-helix transmembrane proteins"/>
    <property type="match status" value="1"/>
</dbReference>
<protein>
    <recommendedName>
        <fullName evidence="2">Urotensin-2 receptor</fullName>
    </recommendedName>
    <alternativeName>
        <fullName evidence="11">Urotensin II receptor</fullName>
    </alternativeName>
</protein>
<sequence length="381" mass="42660">MHLQNEDGPERRTGFNGRKGPETTTQLGTADSYLITVTLFCLLTVIFVIGTVGNVYTLVVMSSSGLRKSGSMFSYVVSLALADLLYLSTIPFVLCTLVLHDWLFGELGCRLLFGLDFFSMQASIFTLACMSTERYRAVTRPLETFTRTPRRRRLHRVLPCVVWLAAFLLALPNMLMIHLKRSVRDGTPKRMCHPTWQMGAYRAYLTALFGTCVLVPGVLIGGVYARLALAYRKSQRAGVVAGGDSRKVRGSKHRLLYLILGIVLAYWACFLPFWIWQLINVYWPGGVSQHAAEYVNVTVTALAYGNSCVNPFLYTLLTENYRTYRHRQSRRHTGPDRKFQAHEREASRRSASVSSAGGSVALTETTSTVVHLRGITDACHL</sequence>
<dbReference type="PRINTS" id="PR00647">
    <property type="entry name" value="UROTENSIN2R"/>
</dbReference>
<evidence type="ECO:0000256" key="13">
    <source>
        <dbReference type="SAM" id="MobiDB-lite"/>
    </source>
</evidence>
<dbReference type="PANTHER" id="PTHR24230:SF161">
    <property type="entry name" value="G-PROTEIN COUPLED RECEPTORS FAMILY 1 PROFILE DOMAIN-CONTAINING PROTEIN"/>
    <property type="match status" value="1"/>
</dbReference>